<evidence type="ECO:0000259" key="1">
    <source>
        <dbReference type="Pfam" id="PF00557"/>
    </source>
</evidence>
<dbReference type="SUPFAM" id="SSF53092">
    <property type="entry name" value="Creatinase/prolidase N-terminal domain"/>
    <property type="match status" value="1"/>
</dbReference>
<dbReference type="SUPFAM" id="SSF55920">
    <property type="entry name" value="Creatinase/aminopeptidase"/>
    <property type="match status" value="1"/>
</dbReference>
<dbReference type="Pfam" id="PF00557">
    <property type="entry name" value="Peptidase_M24"/>
    <property type="match status" value="1"/>
</dbReference>
<dbReference type="InterPro" id="IPR000994">
    <property type="entry name" value="Pept_M24"/>
</dbReference>
<evidence type="ECO:0000313" key="2">
    <source>
        <dbReference type="EMBL" id="PWJ76569.1"/>
    </source>
</evidence>
<dbReference type="Proteomes" id="UP000245412">
    <property type="component" value="Unassembled WGS sequence"/>
</dbReference>
<dbReference type="GO" id="GO:0004177">
    <property type="term" value="F:aminopeptidase activity"/>
    <property type="evidence" value="ECO:0007669"/>
    <property type="project" value="UniProtKB-KW"/>
</dbReference>
<dbReference type="InterPro" id="IPR029149">
    <property type="entry name" value="Creatin/AminoP/Spt16_N"/>
</dbReference>
<dbReference type="PANTHER" id="PTHR46112">
    <property type="entry name" value="AMINOPEPTIDASE"/>
    <property type="match status" value="1"/>
</dbReference>
<keyword evidence="2" id="KW-0031">Aminopeptidase</keyword>
<dbReference type="RefSeq" id="WP_257497778.1">
    <property type="nucleotide sequence ID" value="NZ_JANKBI010000008.1"/>
</dbReference>
<comment type="caution">
    <text evidence="2">The sequence shown here is derived from an EMBL/GenBank/DDBJ whole genome shotgun (WGS) entry which is preliminary data.</text>
</comment>
<gene>
    <name evidence="2" type="ORF">C7383_10414</name>
</gene>
<dbReference type="AlphaFoldDB" id="A0AB73T5M3"/>
<dbReference type="Gene3D" id="3.40.350.10">
    <property type="entry name" value="Creatinase/prolidase N-terminal domain"/>
    <property type="match status" value="1"/>
</dbReference>
<proteinExistence type="predicted"/>
<dbReference type="EMBL" id="QGGY01000004">
    <property type="protein sequence ID" value="PWJ76569.1"/>
    <property type="molecule type" value="Genomic_DNA"/>
</dbReference>
<name>A0AB73T5M3_9FIRM</name>
<accession>A0AB73T5M3</accession>
<feature type="domain" description="Peptidase M24" evidence="1">
    <location>
        <begin position="210"/>
        <end position="402"/>
    </location>
</feature>
<reference evidence="2 3" key="1">
    <citation type="submission" date="2018-05" db="EMBL/GenBank/DDBJ databases">
        <authorList>
            <person name="Goeker M."/>
            <person name="Huntemann M."/>
            <person name="Clum A."/>
            <person name="Pillay M."/>
            <person name="Palaniappan K."/>
            <person name="Varghese N."/>
            <person name="Mikhailova N."/>
            <person name="Stamatis D."/>
            <person name="Reddy T."/>
            <person name="Daum C."/>
            <person name="Shapiro N."/>
            <person name="Ivanova N."/>
            <person name="Kyrpides N."/>
            <person name="Woyke T."/>
        </authorList>
    </citation>
    <scope>NUCLEOTIDE SEQUENCE [LARGE SCALE GENOMIC DNA]</scope>
    <source>
        <strain evidence="2 3">DSM 26524</strain>
    </source>
</reference>
<dbReference type="InterPro" id="IPR036005">
    <property type="entry name" value="Creatinase/aminopeptidase-like"/>
</dbReference>
<organism evidence="2 3">
    <name type="scientific">Murimonas intestini</name>
    <dbReference type="NCBI Taxonomy" id="1337051"/>
    <lineage>
        <taxon>Bacteria</taxon>
        <taxon>Bacillati</taxon>
        <taxon>Bacillota</taxon>
        <taxon>Clostridia</taxon>
        <taxon>Lachnospirales</taxon>
        <taxon>Lachnospiraceae</taxon>
        <taxon>Murimonas</taxon>
    </lineage>
</organism>
<sequence length="478" mass="53397">MDKAYQNISYQKVNPPVQHWPKSPVSLTKETMDQRLNKVLRQMEEKGTDVLCVYADREHGGNFGYLTGFEPRFEEAVLVLHRDGKAFLMLGNESLRMGNYCRIKNTVIHVPHFSLPNQPMETEFTLRELFEKAGISQGMCIGIAGWKLFTSHKEDNAQLFEVPYMIVESIKSAVGKQGRVQNEGGLFISPDTGVRVLNNANEIAHFEYGAALASDCVLEALEQVETGKTELEIADFLAASGQPVNVQTICATGERFTNAEVAPRNKKIALGDTFSVTMGLRGGLTSRAGYIARCREDLPEKACDYMEKMAVPYFAAAAAWFETVGIGVTGGELYEIIERVLPKSEYGWVLNPGHLTSSEEWLSSPIERDSAICLKSGMMLQMDIIPKRAGYGGASAEDGIVIADEALRDEIRSKYPETWERMCRRRKYMAEELGIRLKEEILPMSDSTGYFRPYLLNKGYALKNMSCTSCTDFDIITS</sequence>
<dbReference type="InterPro" id="IPR050659">
    <property type="entry name" value="Peptidase_M24B"/>
</dbReference>
<keyword evidence="3" id="KW-1185">Reference proteome</keyword>
<keyword evidence="2" id="KW-0645">Protease</keyword>
<keyword evidence="2" id="KW-0378">Hydrolase</keyword>
<evidence type="ECO:0000313" key="3">
    <source>
        <dbReference type="Proteomes" id="UP000245412"/>
    </source>
</evidence>
<dbReference type="PANTHER" id="PTHR46112:SF2">
    <property type="entry name" value="XAA-PRO AMINOPEPTIDASE P-RELATED"/>
    <property type="match status" value="1"/>
</dbReference>
<dbReference type="Gene3D" id="3.90.230.10">
    <property type="entry name" value="Creatinase/methionine aminopeptidase superfamily"/>
    <property type="match status" value="1"/>
</dbReference>
<protein>
    <submittedName>
        <fullName evidence="2">Xaa-Pro aminopeptidase</fullName>
    </submittedName>
</protein>
<dbReference type="CDD" id="cd01066">
    <property type="entry name" value="APP_MetAP"/>
    <property type="match status" value="1"/>
</dbReference>